<dbReference type="Gene3D" id="2.60.120.620">
    <property type="entry name" value="q2cbj1_9rhob like domain"/>
    <property type="match status" value="1"/>
</dbReference>
<keyword evidence="3" id="KW-1185">Reference proteome</keyword>
<keyword evidence="2" id="KW-0223">Dioxygenase</keyword>
<accession>A0ABX2TA73</accession>
<evidence type="ECO:0000313" key="3">
    <source>
        <dbReference type="Proteomes" id="UP000584642"/>
    </source>
</evidence>
<comment type="caution">
    <text evidence="2">The sequence shown here is derived from an EMBL/GenBank/DDBJ whole genome shotgun (WGS) entry which is preliminary data.</text>
</comment>
<dbReference type="Proteomes" id="UP000584642">
    <property type="component" value="Unassembled WGS sequence"/>
</dbReference>
<dbReference type="PANTHER" id="PTHR20883">
    <property type="entry name" value="PHYTANOYL-COA DIOXYGENASE DOMAIN CONTAINING 1"/>
    <property type="match status" value="1"/>
</dbReference>
<reference evidence="2 3" key="1">
    <citation type="submission" date="2020-05" db="EMBL/GenBank/DDBJ databases">
        <title>Azospirillum oleiclasticum sp. nov, a nitrogen-fixing and heavy crude oil-emulsifying bacterium isolated from the crude oil of Yumen Oilfield.</title>
        <authorList>
            <person name="Wu D."/>
            <person name="Cai M."/>
            <person name="Zhang X."/>
        </authorList>
    </citation>
    <scope>NUCLEOTIDE SEQUENCE [LARGE SCALE GENOMIC DNA]</scope>
    <source>
        <strain evidence="2 3">ROY-1-1-2</strain>
    </source>
</reference>
<dbReference type="PANTHER" id="PTHR20883:SF48">
    <property type="entry name" value="ECTOINE DIOXYGENASE"/>
    <property type="match status" value="1"/>
</dbReference>
<dbReference type="EMBL" id="JABFDB010000011">
    <property type="protein sequence ID" value="NYZ21148.1"/>
    <property type="molecule type" value="Genomic_DNA"/>
</dbReference>
<evidence type="ECO:0000256" key="1">
    <source>
        <dbReference type="ARBA" id="ARBA00001954"/>
    </source>
</evidence>
<evidence type="ECO:0000313" key="2">
    <source>
        <dbReference type="EMBL" id="NYZ21148.1"/>
    </source>
</evidence>
<protein>
    <submittedName>
        <fullName evidence="2">Phytanoyl-CoA dioxygenase family protein</fullName>
    </submittedName>
</protein>
<dbReference type="SUPFAM" id="SSF51197">
    <property type="entry name" value="Clavaminate synthase-like"/>
    <property type="match status" value="1"/>
</dbReference>
<dbReference type="Pfam" id="PF05721">
    <property type="entry name" value="PhyH"/>
    <property type="match status" value="1"/>
</dbReference>
<sequence length="269" mass="29882">MPKLLTDDQVRQFREEGWLAPLDVMSAEEARACRERVEGLEANAFMKIKGHLAAPWIVDLARRPEILDAVEDLIGPDILLFGASIFAKGARDSRYVSWHQDSAYFGLTPHEEVTAWVAFTESTTENGCLQVVPRTHLGPDRRHVETYAPDNMLARGQELRDIDESEAVSLQLAPGQFSLHHERTAHGSKANRTADRRIGLAFFYIPTHVTSTIGRRTATLVRGTDRYGHWDPDPLPAVDLDPVAFAALQGAWGQYKDGVAKQAAEETAA</sequence>
<dbReference type="RefSeq" id="WP_180282933.1">
    <property type="nucleotide sequence ID" value="NZ_JABFDB010000011.1"/>
</dbReference>
<gene>
    <name evidence="2" type="ORF">HND93_15635</name>
</gene>
<comment type="cofactor">
    <cofactor evidence="1">
        <name>Fe(2+)</name>
        <dbReference type="ChEBI" id="CHEBI:29033"/>
    </cofactor>
</comment>
<keyword evidence="2" id="KW-0560">Oxidoreductase</keyword>
<proteinExistence type="predicted"/>
<name>A0ABX2TA73_9PROT</name>
<dbReference type="GO" id="GO:0051213">
    <property type="term" value="F:dioxygenase activity"/>
    <property type="evidence" value="ECO:0007669"/>
    <property type="project" value="UniProtKB-KW"/>
</dbReference>
<organism evidence="2 3">
    <name type="scientific">Azospirillum oleiclasticum</name>
    <dbReference type="NCBI Taxonomy" id="2735135"/>
    <lineage>
        <taxon>Bacteria</taxon>
        <taxon>Pseudomonadati</taxon>
        <taxon>Pseudomonadota</taxon>
        <taxon>Alphaproteobacteria</taxon>
        <taxon>Rhodospirillales</taxon>
        <taxon>Azospirillaceae</taxon>
        <taxon>Azospirillum</taxon>
    </lineage>
</organism>
<dbReference type="InterPro" id="IPR008775">
    <property type="entry name" value="Phytyl_CoA_dOase-like"/>
</dbReference>